<reference evidence="5 6" key="2">
    <citation type="submission" date="2024-05" db="EMBL/GenBank/DDBJ databases">
        <authorList>
            <person name="Chen Y."/>
            <person name="Shah S."/>
            <person name="Dougan E. K."/>
            <person name="Thang M."/>
            <person name="Chan C."/>
        </authorList>
    </citation>
    <scope>NUCLEOTIDE SEQUENCE [LARGE SCALE GENOMIC DNA]</scope>
</reference>
<evidence type="ECO:0000259" key="3">
    <source>
        <dbReference type="PROSITE" id="PS51747"/>
    </source>
</evidence>
<dbReference type="SMART" id="SM00248">
    <property type="entry name" value="ANK"/>
    <property type="match status" value="3"/>
</dbReference>
<feature type="domain" description="CMP/dCMP-type deaminase" evidence="3">
    <location>
        <begin position="7"/>
        <end position="120"/>
    </location>
</feature>
<protein>
    <recommendedName>
        <fullName evidence="3">CMP/dCMP-type deaminase domain-containing protein</fullName>
    </recommendedName>
</protein>
<comment type="caution">
    <text evidence="4">The sequence shown here is derived from an EMBL/GenBank/DDBJ whole genome shotgun (WGS) entry which is preliminary data.</text>
</comment>
<dbReference type="GO" id="GO:0002100">
    <property type="term" value="P:tRNA wobble adenosine to inosine editing"/>
    <property type="evidence" value="ECO:0007669"/>
    <property type="project" value="TreeGrafter"/>
</dbReference>
<dbReference type="Pfam" id="PF00383">
    <property type="entry name" value="dCMP_cyt_deam_1"/>
    <property type="match status" value="1"/>
</dbReference>
<keyword evidence="6" id="KW-1185">Reference proteome</keyword>
<accession>A0A9P1D2T5</accession>
<reference evidence="4" key="1">
    <citation type="submission" date="2022-10" db="EMBL/GenBank/DDBJ databases">
        <authorList>
            <person name="Chen Y."/>
            <person name="Dougan E. K."/>
            <person name="Chan C."/>
            <person name="Rhodes N."/>
            <person name="Thang M."/>
        </authorList>
    </citation>
    <scope>NUCLEOTIDE SEQUENCE</scope>
</reference>
<dbReference type="Gene3D" id="1.25.40.20">
    <property type="entry name" value="Ankyrin repeat-containing domain"/>
    <property type="match status" value="2"/>
</dbReference>
<dbReference type="CDD" id="cd01285">
    <property type="entry name" value="nucleoside_deaminase"/>
    <property type="match status" value="1"/>
</dbReference>
<proteinExistence type="predicted"/>
<dbReference type="Proteomes" id="UP001152797">
    <property type="component" value="Unassembled WGS sequence"/>
</dbReference>
<evidence type="ECO:0000256" key="1">
    <source>
        <dbReference type="ARBA" id="ARBA00022801"/>
    </source>
</evidence>
<dbReference type="OrthoDB" id="1701769at2759"/>
<dbReference type="InterPro" id="IPR036770">
    <property type="entry name" value="Ankyrin_rpt-contain_sf"/>
</dbReference>
<dbReference type="InterPro" id="IPR016193">
    <property type="entry name" value="Cytidine_deaminase-like"/>
</dbReference>
<keyword evidence="2" id="KW-0040">ANK repeat</keyword>
<evidence type="ECO:0000313" key="4">
    <source>
        <dbReference type="EMBL" id="CAI4002658.1"/>
    </source>
</evidence>
<dbReference type="InterPro" id="IPR002125">
    <property type="entry name" value="CMP_dCMP_dom"/>
</dbReference>
<evidence type="ECO:0000313" key="6">
    <source>
        <dbReference type="Proteomes" id="UP001152797"/>
    </source>
</evidence>
<dbReference type="EMBL" id="CAMXCT020003135">
    <property type="protein sequence ID" value="CAL1156033.1"/>
    <property type="molecule type" value="Genomic_DNA"/>
</dbReference>
<dbReference type="SUPFAM" id="SSF53927">
    <property type="entry name" value="Cytidine deaminase-like"/>
    <property type="match status" value="1"/>
</dbReference>
<dbReference type="GO" id="GO:0052717">
    <property type="term" value="F:tRNA-specific adenosine-34 deaminase activity"/>
    <property type="evidence" value="ECO:0007669"/>
    <property type="project" value="TreeGrafter"/>
</dbReference>
<gene>
    <name evidence="4" type="ORF">C1SCF055_LOCUS28598</name>
</gene>
<dbReference type="PROSITE" id="PS51747">
    <property type="entry name" value="CYT_DCMP_DEAMINASES_2"/>
    <property type="match status" value="1"/>
</dbReference>
<dbReference type="Gene3D" id="3.40.140.10">
    <property type="entry name" value="Cytidine Deaminase, domain 2"/>
    <property type="match status" value="1"/>
</dbReference>
<sequence length="858" mass="95092">MSSSCELSDEHYMRRALEAAEEAKQLGEVAVGCVLVQRQSGRILAVGHNETNRSCNGTRHCEFVASQQVLAQADGAELLRNSRLYVTLEPCIMCAAALQLLGVPEVVFGAGNSRFGGCGGVFNVHKMKATENPGGPCSCADAARPALKGFHCRGGVLAEEAVKLLQDFYRSGNPNAPDLKRHRPLEPEAKPEVKDMDGADACEKYRTVWERVQKWSFKPSTASSFSASFNKLTITLTIVTIVSIAKMGSACSSTEVSTPEMPTVKMWVIKVTDFLKMDIPMPSHERCLEAGLLHRWEKTFFCIFVSHQWLGTRHPDPKGKQFQILQNALRKILDGTSTVSRDIASELYGDTKRFTDEDRSRLQNAYLWLDWLSVPQAPVKISQVFDRAQTDDLDPAVRSLRTTHRVVLEKRGSLTTQDVHILSIPTFVQQSDVFLALVPTLQHEDTGFPVNFVSWFDRGWCRMEMWCKMLSEKASSASMPMIVVSGPDRIMLETPLHWIDRPPHEGNVTFEADLDVIFSVMQHLLDQRLKFLAGQGRSDSYDYLLARYEAVLGLPVHERSLEDFCVHFGFGSVESARKSTRNIGPMACAVASGDASMIHALAEVGVSPNLHLKPVLDVRIMSSLSIIHLAVDVSWRQPRVLEALLAVKADPNTHDDLGYPVLGFCRTTRDVELLVRHRADVNRRNYPSNQLAISVACEYCAPPQVVSKLLECGSLVNPVGGGCGLGCAHPLSFLSMWASANRHCLEVAQVLLHARADLNQQCVASGRWRALELASRAYLRFSASSSMLVQYYAEWSTTPLGMACFFGSEDLVSFFLEAGADPDIPNLRGHTPIHLASTQRIVEMIEKHQSETASTFSI</sequence>
<organism evidence="4">
    <name type="scientific">Cladocopium goreaui</name>
    <dbReference type="NCBI Taxonomy" id="2562237"/>
    <lineage>
        <taxon>Eukaryota</taxon>
        <taxon>Sar</taxon>
        <taxon>Alveolata</taxon>
        <taxon>Dinophyceae</taxon>
        <taxon>Suessiales</taxon>
        <taxon>Symbiodiniaceae</taxon>
        <taxon>Cladocopium</taxon>
    </lineage>
</organism>
<dbReference type="Pfam" id="PF00023">
    <property type="entry name" value="Ank"/>
    <property type="match status" value="1"/>
</dbReference>
<dbReference type="PANTHER" id="PTHR11079:SF149">
    <property type="entry name" value="TRNA-SPECIFIC ADENOSINE DEAMINASE 2"/>
    <property type="match status" value="1"/>
</dbReference>
<evidence type="ECO:0000313" key="5">
    <source>
        <dbReference type="EMBL" id="CAL4789970.1"/>
    </source>
</evidence>
<name>A0A9P1D2T5_9DINO</name>
<dbReference type="PROSITE" id="PS50088">
    <property type="entry name" value="ANK_REPEAT"/>
    <property type="match status" value="1"/>
</dbReference>
<dbReference type="SUPFAM" id="SSF48403">
    <property type="entry name" value="Ankyrin repeat"/>
    <property type="match status" value="1"/>
</dbReference>
<keyword evidence="1" id="KW-0378">Hydrolase</keyword>
<feature type="repeat" description="ANK" evidence="2">
    <location>
        <begin position="795"/>
        <end position="827"/>
    </location>
</feature>
<dbReference type="EMBL" id="CAMXCT010003135">
    <property type="protein sequence ID" value="CAI4002658.1"/>
    <property type="molecule type" value="Genomic_DNA"/>
</dbReference>
<dbReference type="PANTHER" id="PTHR11079">
    <property type="entry name" value="CYTOSINE DEAMINASE FAMILY MEMBER"/>
    <property type="match status" value="1"/>
</dbReference>
<dbReference type="AlphaFoldDB" id="A0A9P1D2T5"/>
<dbReference type="InterPro" id="IPR002110">
    <property type="entry name" value="Ankyrin_rpt"/>
</dbReference>
<evidence type="ECO:0000256" key="2">
    <source>
        <dbReference type="PROSITE-ProRule" id="PRU00023"/>
    </source>
</evidence>
<dbReference type="EMBL" id="CAMXCT030003135">
    <property type="protein sequence ID" value="CAL4789970.1"/>
    <property type="molecule type" value="Genomic_DNA"/>
</dbReference>